<keyword evidence="1" id="KW-1133">Transmembrane helix</keyword>
<comment type="caution">
    <text evidence="2">The sequence shown here is derived from an EMBL/GenBank/DDBJ whole genome shotgun (WGS) entry which is preliminary data.</text>
</comment>
<accession>A0ABW6A4D3</accession>
<feature type="transmembrane region" description="Helical" evidence="1">
    <location>
        <begin position="93"/>
        <end position="113"/>
    </location>
</feature>
<evidence type="ECO:0000313" key="3">
    <source>
        <dbReference type="Proteomes" id="UP001597511"/>
    </source>
</evidence>
<protein>
    <recommendedName>
        <fullName evidence="4">TRAP-type C4-dicarboxylate transport system, small permease component</fullName>
    </recommendedName>
</protein>
<keyword evidence="1" id="KW-0812">Transmembrane</keyword>
<keyword evidence="3" id="KW-1185">Reference proteome</keyword>
<organism evidence="2 3">
    <name type="scientific">Terrimonas rubra</name>
    <dbReference type="NCBI Taxonomy" id="1035890"/>
    <lineage>
        <taxon>Bacteria</taxon>
        <taxon>Pseudomonadati</taxon>
        <taxon>Bacteroidota</taxon>
        <taxon>Chitinophagia</taxon>
        <taxon>Chitinophagales</taxon>
        <taxon>Chitinophagaceae</taxon>
        <taxon>Terrimonas</taxon>
    </lineage>
</organism>
<sequence>MELSQQKSYGPAASLKTALGRQVVIIPFLFIILIVKAIQNPSLQSDPFFGLFAGLIVLGSVFFGIAYFILNRTGRTDAPVADQLKRDIRSMEYMLWGYRLTYLAGVVLLAVFLEVFKNAGTAQLIQPWYDIATGLRICAYTALIAVSFFVSRFHFNKEFGKHVEEVKKNLSDMA</sequence>
<reference evidence="3" key="1">
    <citation type="journal article" date="2019" name="Int. J. Syst. Evol. Microbiol.">
        <title>The Global Catalogue of Microorganisms (GCM) 10K type strain sequencing project: providing services to taxonomists for standard genome sequencing and annotation.</title>
        <authorList>
            <consortium name="The Broad Institute Genomics Platform"/>
            <consortium name="The Broad Institute Genome Sequencing Center for Infectious Disease"/>
            <person name="Wu L."/>
            <person name="Ma J."/>
        </authorList>
    </citation>
    <scope>NUCLEOTIDE SEQUENCE [LARGE SCALE GENOMIC DNA]</scope>
    <source>
        <strain evidence="3">KCTC 23299</strain>
    </source>
</reference>
<evidence type="ECO:0000256" key="1">
    <source>
        <dbReference type="SAM" id="Phobius"/>
    </source>
</evidence>
<evidence type="ECO:0008006" key="4">
    <source>
        <dbReference type="Google" id="ProtNLM"/>
    </source>
</evidence>
<dbReference type="EMBL" id="JBHUOZ010000001">
    <property type="protein sequence ID" value="MFD2918917.1"/>
    <property type="molecule type" value="Genomic_DNA"/>
</dbReference>
<name>A0ABW6A4D3_9BACT</name>
<keyword evidence="1" id="KW-0472">Membrane</keyword>
<evidence type="ECO:0000313" key="2">
    <source>
        <dbReference type="EMBL" id="MFD2918917.1"/>
    </source>
</evidence>
<feature type="transmembrane region" description="Helical" evidence="1">
    <location>
        <begin position="51"/>
        <end position="70"/>
    </location>
</feature>
<proteinExistence type="predicted"/>
<feature type="transmembrane region" description="Helical" evidence="1">
    <location>
        <begin position="133"/>
        <end position="151"/>
    </location>
</feature>
<gene>
    <name evidence="2" type="ORF">ACFS6H_04285</name>
</gene>
<dbReference type="RefSeq" id="WP_386095564.1">
    <property type="nucleotide sequence ID" value="NZ_JBHUOZ010000001.1"/>
</dbReference>
<dbReference type="Proteomes" id="UP001597511">
    <property type="component" value="Unassembled WGS sequence"/>
</dbReference>
<feature type="transmembrane region" description="Helical" evidence="1">
    <location>
        <begin position="21"/>
        <end position="39"/>
    </location>
</feature>